<dbReference type="EMBL" id="AZHF01000015">
    <property type="protein sequence ID" value="OAA64139.1"/>
    <property type="molecule type" value="Genomic_DNA"/>
</dbReference>
<sequence length="117" mass="11112">MKFIAVVASLATIAFAADSSVVTCPDCKTPASTNDMVTREPIPTTSCDSPSLTVVKTGAASSTGGMMPGGSQTGGMNPGGSQTGGQTGSPTSPPITGGAGRVAGGALAAVVAVVALL</sequence>
<comment type="caution">
    <text evidence="3">The sequence shown here is derived from an EMBL/GenBank/DDBJ whole genome shotgun (WGS) entry which is preliminary data.</text>
</comment>
<feature type="chain" id="PRO_5007894068" evidence="2">
    <location>
        <begin position="17"/>
        <end position="117"/>
    </location>
</feature>
<evidence type="ECO:0000256" key="1">
    <source>
        <dbReference type="SAM" id="MobiDB-lite"/>
    </source>
</evidence>
<name>A0A167WS85_CORDF</name>
<evidence type="ECO:0000313" key="4">
    <source>
        <dbReference type="Proteomes" id="UP000076881"/>
    </source>
</evidence>
<feature type="region of interest" description="Disordered" evidence="1">
    <location>
        <begin position="30"/>
        <end position="98"/>
    </location>
</feature>
<keyword evidence="2" id="KW-0732">Signal</keyword>
<feature type="signal peptide" evidence="2">
    <location>
        <begin position="1"/>
        <end position="16"/>
    </location>
</feature>
<feature type="compositionally biased region" description="Polar residues" evidence="1">
    <location>
        <begin position="43"/>
        <end position="54"/>
    </location>
</feature>
<keyword evidence="4" id="KW-1185">Reference proteome</keyword>
<protein>
    <submittedName>
        <fullName evidence="3">Uncharacterized protein</fullName>
    </submittedName>
</protein>
<reference evidence="3 4" key="1">
    <citation type="journal article" date="2016" name="Genome Biol. Evol.">
        <title>Divergent and convergent evolution of fungal pathogenicity.</title>
        <authorList>
            <person name="Shang Y."/>
            <person name="Xiao G."/>
            <person name="Zheng P."/>
            <person name="Cen K."/>
            <person name="Zhan S."/>
            <person name="Wang C."/>
        </authorList>
    </citation>
    <scope>NUCLEOTIDE SEQUENCE [LARGE SCALE GENOMIC DNA]</scope>
    <source>
        <strain evidence="3 4">RCEF 1005</strain>
    </source>
</reference>
<accession>A0A167WS85</accession>
<proteinExistence type="predicted"/>
<dbReference type="AlphaFoldDB" id="A0A167WS85"/>
<evidence type="ECO:0000313" key="3">
    <source>
        <dbReference type="EMBL" id="OAA64139.1"/>
    </source>
</evidence>
<dbReference type="Proteomes" id="UP000076881">
    <property type="component" value="Unassembled WGS sequence"/>
</dbReference>
<gene>
    <name evidence="3" type="ORF">LEL_10659</name>
</gene>
<evidence type="ECO:0000256" key="2">
    <source>
        <dbReference type="SAM" id="SignalP"/>
    </source>
</evidence>
<organism evidence="3 4">
    <name type="scientific">Akanthomyces lecanii RCEF 1005</name>
    <dbReference type="NCBI Taxonomy" id="1081108"/>
    <lineage>
        <taxon>Eukaryota</taxon>
        <taxon>Fungi</taxon>
        <taxon>Dikarya</taxon>
        <taxon>Ascomycota</taxon>
        <taxon>Pezizomycotina</taxon>
        <taxon>Sordariomycetes</taxon>
        <taxon>Hypocreomycetidae</taxon>
        <taxon>Hypocreales</taxon>
        <taxon>Cordycipitaceae</taxon>
        <taxon>Akanthomyces</taxon>
        <taxon>Cordyceps confragosa</taxon>
    </lineage>
</organism>
<feature type="compositionally biased region" description="Gly residues" evidence="1">
    <location>
        <begin position="66"/>
        <end position="87"/>
    </location>
</feature>
<dbReference type="OrthoDB" id="4870662at2759"/>